<dbReference type="InterPro" id="IPR001633">
    <property type="entry name" value="EAL_dom"/>
</dbReference>
<dbReference type="CDD" id="cd01948">
    <property type="entry name" value="EAL"/>
    <property type="match status" value="1"/>
</dbReference>
<dbReference type="AlphaFoldDB" id="A0A1A0MFR9"/>
<protein>
    <recommendedName>
        <fullName evidence="1">EAL domain-containing protein</fullName>
    </recommendedName>
</protein>
<dbReference type="EMBL" id="LZSF01000199">
    <property type="protein sequence ID" value="OBA84292.1"/>
    <property type="molecule type" value="Genomic_DNA"/>
</dbReference>
<dbReference type="InterPro" id="IPR035919">
    <property type="entry name" value="EAL_sf"/>
</dbReference>
<dbReference type="Gene3D" id="3.20.20.450">
    <property type="entry name" value="EAL domain"/>
    <property type="match status" value="1"/>
</dbReference>
<accession>A0A1A0MFR9</accession>
<gene>
    <name evidence="2" type="ORF">A5642_26085</name>
</gene>
<comment type="caution">
    <text evidence="2">The sequence shown here is derived from an EMBL/GenBank/DDBJ whole genome shotgun (WGS) entry which is preliminary data.</text>
</comment>
<dbReference type="PANTHER" id="PTHR33121:SF70">
    <property type="entry name" value="SIGNALING PROTEIN YKOW"/>
    <property type="match status" value="1"/>
</dbReference>
<dbReference type="GO" id="GO:0071111">
    <property type="term" value="F:cyclic-guanylate-specific phosphodiesterase activity"/>
    <property type="evidence" value="ECO:0007669"/>
    <property type="project" value="InterPro"/>
</dbReference>
<dbReference type="SUPFAM" id="SSF141868">
    <property type="entry name" value="EAL domain-like"/>
    <property type="match status" value="1"/>
</dbReference>
<sequence>MFQATVLIWSRASMRGGGEQAISELLMDLRQAIDRDELSLVYQPKFDAHTAAVVGVEALLRWRHLDRGLLRPADFLPLVREHGLMDQATGLVVNMALDDALRWYAAGAEVPVAVNLFAPLLSDLKLPDHLCQALDDRGLPSSALTVEITEDLFVDNMEDTRTVLTGLLDRGIRIALDDFGTGYSALTYLSDLPIDEIKLDHDFIARVTVDERAGLVVRTIIDLAHKLGFGTVAEGIESAESAAQLRDFGCDVLQGFFLSPPLPASEVLGVVRAGARAAF</sequence>
<reference evidence="2 3" key="1">
    <citation type="submission" date="2016-06" db="EMBL/GenBank/DDBJ databases">
        <authorList>
            <person name="Kjaerup R.B."/>
            <person name="Dalgaard T.S."/>
            <person name="Juul-Madsen H.R."/>
        </authorList>
    </citation>
    <scope>NUCLEOTIDE SEQUENCE [LARGE SCALE GENOMIC DNA]</scope>
    <source>
        <strain evidence="2 3">1199456.5</strain>
    </source>
</reference>
<dbReference type="SMART" id="SM00052">
    <property type="entry name" value="EAL"/>
    <property type="match status" value="1"/>
</dbReference>
<proteinExistence type="predicted"/>
<dbReference type="PROSITE" id="PS50883">
    <property type="entry name" value="EAL"/>
    <property type="match status" value="1"/>
</dbReference>
<feature type="domain" description="EAL" evidence="1">
    <location>
        <begin position="22"/>
        <end position="275"/>
    </location>
</feature>
<dbReference type="Pfam" id="PF00563">
    <property type="entry name" value="EAL"/>
    <property type="match status" value="1"/>
</dbReference>
<name>A0A1A0MFR9_MYCMU</name>
<evidence type="ECO:0000313" key="3">
    <source>
        <dbReference type="Proteomes" id="UP000093962"/>
    </source>
</evidence>
<organism evidence="2 3">
    <name type="scientific">Mycolicibacterium mucogenicum</name>
    <name type="common">Mycobacterium mucogenicum</name>
    <dbReference type="NCBI Taxonomy" id="56689"/>
    <lineage>
        <taxon>Bacteria</taxon>
        <taxon>Bacillati</taxon>
        <taxon>Actinomycetota</taxon>
        <taxon>Actinomycetes</taxon>
        <taxon>Mycobacteriales</taxon>
        <taxon>Mycobacteriaceae</taxon>
        <taxon>Mycolicibacterium</taxon>
    </lineage>
</organism>
<evidence type="ECO:0000313" key="2">
    <source>
        <dbReference type="EMBL" id="OBA84292.1"/>
    </source>
</evidence>
<evidence type="ECO:0000259" key="1">
    <source>
        <dbReference type="PROSITE" id="PS50883"/>
    </source>
</evidence>
<dbReference type="PANTHER" id="PTHR33121">
    <property type="entry name" value="CYCLIC DI-GMP PHOSPHODIESTERASE PDEF"/>
    <property type="match status" value="1"/>
</dbReference>
<dbReference type="InterPro" id="IPR050706">
    <property type="entry name" value="Cyclic-di-GMP_PDE-like"/>
</dbReference>
<dbReference type="Proteomes" id="UP000093962">
    <property type="component" value="Unassembled WGS sequence"/>
</dbReference>